<gene>
    <name evidence="2" type="ORF">CYMTET_27413</name>
</gene>
<reference evidence="2 3" key="1">
    <citation type="journal article" date="2015" name="Genome Biol. Evol.">
        <title>Comparative Genomics of a Bacterivorous Green Alga Reveals Evolutionary Causalities and Consequences of Phago-Mixotrophic Mode of Nutrition.</title>
        <authorList>
            <person name="Burns J.A."/>
            <person name="Paasch A."/>
            <person name="Narechania A."/>
            <person name="Kim E."/>
        </authorList>
    </citation>
    <scope>NUCLEOTIDE SEQUENCE [LARGE SCALE GENOMIC DNA]</scope>
    <source>
        <strain evidence="2 3">PLY_AMNH</strain>
    </source>
</reference>
<proteinExistence type="predicted"/>
<accession>A0AAE0KX14</accession>
<keyword evidence="3" id="KW-1185">Reference proteome</keyword>
<protein>
    <submittedName>
        <fullName evidence="2">Uncharacterized protein</fullName>
    </submittedName>
</protein>
<evidence type="ECO:0000256" key="1">
    <source>
        <dbReference type="SAM" id="MobiDB-lite"/>
    </source>
</evidence>
<organism evidence="2 3">
    <name type="scientific">Cymbomonas tetramitiformis</name>
    <dbReference type="NCBI Taxonomy" id="36881"/>
    <lineage>
        <taxon>Eukaryota</taxon>
        <taxon>Viridiplantae</taxon>
        <taxon>Chlorophyta</taxon>
        <taxon>Pyramimonadophyceae</taxon>
        <taxon>Pyramimonadales</taxon>
        <taxon>Pyramimonadaceae</taxon>
        <taxon>Cymbomonas</taxon>
    </lineage>
</organism>
<comment type="caution">
    <text evidence="2">The sequence shown here is derived from an EMBL/GenBank/DDBJ whole genome shotgun (WGS) entry which is preliminary data.</text>
</comment>
<dbReference type="AlphaFoldDB" id="A0AAE0KX14"/>
<evidence type="ECO:0000313" key="2">
    <source>
        <dbReference type="EMBL" id="KAK3263807.1"/>
    </source>
</evidence>
<feature type="region of interest" description="Disordered" evidence="1">
    <location>
        <begin position="507"/>
        <end position="538"/>
    </location>
</feature>
<dbReference type="Proteomes" id="UP001190700">
    <property type="component" value="Unassembled WGS sequence"/>
</dbReference>
<sequence>MSGADGVLSAAAAGGVVIALPAPIGMVVTLQHVKLASPSDAASAAPINLPTVAYVTVVVHYDDGTSRDITDDPRTSIVVSEGTTLARKEEGASRVVARAVTPGGGSAYGSVTVQAAFLLSATQSVTGSASLLVVGLQEVALQTSAHPSFSGSDGVSKSTLFRVQCTSSYQRARATFTALLTDGQTFDVTAHTVVRCSNSSGLDVQGTILIPATAGTYQVKGIFRGVASREANVTVSEQVAALTVLAFSTAWPGGSSEPTFNAVQNSSQTLHVSGVFDDGTEMKDLVAGAQSSWIPPSELVNFSTNNTGALSVDVDGVATIISNAPHPVLLRAQALCATGAITHLPSAEDTVFANLAPAVNDVDMGNRLGAQFATASTSDPFNVPLRINLGPTTLNLFNLLVEYDPVYLTATDCQPGTDWAAYSFTCTIGDPPGEILLTGTEMATPLSGVVEIAVFTLQSNAGVIASSGNASTSIFGTVNGLDTSAARFSIADGSIYPFIAGQGSMHLQPGEASEAGSSVGGERRLHSTGHAAAPWLRSPRDCDGSFRGEIIDAGGPDKKTVNSCASWRPTASQWSSGGHHLAQTQEEVAVLGDVNGDGVFDTFDAQDIKKWVAAVPGYTDPTRLSEFQRRQLDPTLDFLTAPEGTGNCPPGWAYGTPCPSLKDSQFLIYVYANFLRFLKLDDFDELAAAVRAPATPADVLQLRAHIFDAQGRAVEGGGAVQVFFEVNTVTANVDMEAAAAYAATTVNRSMDGTVLISAYCNNSDGRGHFCIIDNL</sequence>
<evidence type="ECO:0000313" key="3">
    <source>
        <dbReference type="Proteomes" id="UP001190700"/>
    </source>
</evidence>
<dbReference type="EMBL" id="LGRX02015029">
    <property type="protein sequence ID" value="KAK3263807.1"/>
    <property type="molecule type" value="Genomic_DNA"/>
</dbReference>
<name>A0AAE0KX14_9CHLO</name>